<accession>V6LN79</accession>
<evidence type="ECO:0000313" key="3">
    <source>
        <dbReference type="EMBL" id="EST46090.1"/>
    </source>
</evidence>
<dbReference type="EMBL" id="KI546085">
    <property type="protein sequence ID" value="EST46090.1"/>
    <property type="molecule type" value="Genomic_DNA"/>
</dbReference>
<dbReference type="PROSITE" id="PS50127">
    <property type="entry name" value="UBC_2"/>
    <property type="match status" value="1"/>
</dbReference>
<evidence type="ECO:0000313" key="4">
    <source>
        <dbReference type="EMBL" id="KAH0574403.1"/>
    </source>
</evidence>
<proteinExistence type="predicted"/>
<dbReference type="CDD" id="cd23799">
    <property type="entry name" value="UBCc_UBE2J"/>
    <property type="match status" value="1"/>
</dbReference>
<dbReference type="SMART" id="SM00212">
    <property type="entry name" value="UBCc"/>
    <property type="match status" value="1"/>
</dbReference>
<evidence type="ECO:0000313" key="5">
    <source>
        <dbReference type="Proteomes" id="UP000018208"/>
    </source>
</evidence>
<gene>
    <name evidence="3" type="ORF">SS50377_14081</name>
    <name evidence="4" type="ORF">SS50377_24359</name>
</gene>
<dbReference type="InterPro" id="IPR050113">
    <property type="entry name" value="Ub_conjugating_enzyme"/>
</dbReference>
<feature type="region of interest" description="Disordered" evidence="1">
    <location>
        <begin position="166"/>
        <end position="185"/>
    </location>
</feature>
<keyword evidence="5" id="KW-1185">Reference proteome</keyword>
<protein>
    <submittedName>
        <fullName evidence="3">Ubiquitin-conjugating enzyme E2</fullName>
    </submittedName>
</protein>
<reference evidence="3 4" key="1">
    <citation type="journal article" date="2014" name="PLoS Genet.">
        <title>The Genome of Spironucleus salmonicida Highlights a Fish Pathogen Adapted to Fluctuating Environments.</title>
        <authorList>
            <person name="Xu F."/>
            <person name="Jerlstrom-Hultqvist J."/>
            <person name="Einarsson E."/>
            <person name="Astvaldsson A."/>
            <person name="Svard S.G."/>
            <person name="Andersson J.O."/>
        </authorList>
    </citation>
    <scope>NUCLEOTIDE SEQUENCE</scope>
    <source>
        <strain evidence="4">ATCC 50377</strain>
    </source>
</reference>
<dbReference type="InterPro" id="IPR000608">
    <property type="entry name" value="UBC"/>
</dbReference>
<dbReference type="EMBL" id="AUWU02000004">
    <property type="protein sequence ID" value="KAH0574403.1"/>
    <property type="molecule type" value="Genomic_DNA"/>
</dbReference>
<dbReference type="AlphaFoldDB" id="V6LN79"/>
<dbReference type="Pfam" id="PF00179">
    <property type="entry name" value="UQ_con"/>
    <property type="match status" value="1"/>
</dbReference>
<dbReference type="VEuPathDB" id="GiardiaDB:SS50377_24359"/>
<evidence type="ECO:0000256" key="1">
    <source>
        <dbReference type="SAM" id="MobiDB-lite"/>
    </source>
</evidence>
<sequence length="246" mass="28788">MTSMIRIKSELKNLILKPEPFFKVYFDPQNLYNIHFSVLGPIQTAFTKGIYHGVIFLPRDYPFSAPDIQFYNNNGRFEVKKNICTNFTSFHQELWSATWGIRQVIIGLRSMFDEETPGAIGSITISEEQRKIFAEQSIDYICECCGSIHKDLELNDIQNVPQYIKQSEQRKPLSDQQESTSNTSQFIIERSDSIQEYLDDKQEEQELHQILDVSQTFEVDVNLQKPNKAEKLQIAQALYNYIYYRK</sequence>
<evidence type="ECO:0000259" key="2">
    <source>
        <dbReference type="PROSITE" id="PS50127"/>
    </source>
</evidence>
<name>V6LN79_9EUKA</name>
<reference evidence="4" key="2">
    <citation type="submission" date="2020-12" db="EMBL/GenBank/DDBJ databases">
        <title>New Spironucleus salmonicida genome in near-complete chromosomes.</title>
        <authorList>
            <person name="Xu F."/>
            <person name="Kurt Z."/>
            <person name="Jimenez-Gonzalez A."/>
            <person name="Astvaldsson A."/>
            <person name="Andersson J.O."/>
            <person name="Svard S.G."/>
        </authorList>
    </citation>
    <scope>NUCLEOTIDE SEQUENCE</scope>
    <source>
        <strain evidence="4">ATCC 50377</strain>
    </source>
</reference>
<dbReference type="InterPro" id="IPR016135">
    <property type="entry name" value="UBQ-conjugating_enzyme/RWD"/>
</dbReference>
<feature type="compositionally biased region" description="Polar residues" evidence="1">
    <location>
        <begin position="174"/>
        <end position="185"/>
    </location>
</feature>
<dbReference type="Proteomes" id="UP000018208">
    <property type="component" value="Unassembled WGS sequence"/>
</dbReference>
<dbReference type="OrthoDB" id="1158011at2759"/>
<dbReference type="PANTHER" id="PTHR24067">
    <property type="entry name" value="UBIQUITIN-CONJUGATING ENZYME E2"/>
    <property type="match status" value="1"/>
</dbReference>
<organism evidence="3">
    <name type="scientific">Spironucleus salmonicida</name>
    <dbReference type="NCBI Taxonomy" id="348837"/>
    <lineage>
        <taxon>Eukaryota</taxon>
        <taxon>Metamonada</taxon>
        <taxon>Diplomonadida</taxon>
        <taxon>Hexamitidae</taxon>
        <taxon>Hexamitinae</taxon>
        <taxon>Spironucleus</taxon>
    </lineage>
</organism>
<dbReference type="Gene3D" id="3.10.110.10">
    <property type="entry name" value="Ubiquitin Conjugating Enzyme"/>
    <property type="match status" value="1"/>
</dbReference>
<feature type="domain" description="UBC core" evidence="2">
    <location>
        <begin position="2"/>
        <end position="150"/>
    </location>
</feature>
<dbReference type="SUPFAM" id="SSF54495">
    <property type="entry name" value="UBC-like"/>
    <property type="match status" value="1"/>
</dbReference>